<evidence type="ECO:0000259" key="3">
    <source>
        <dbReference type="Pfam" id="PF20415"/>
    </source>
</evidence>
<evidence type="ECO:0000256" key="2">
    <source>
        <dbReference type="SAM" id="Phobius"/>
    </source>
</evidence>
<dbReference type="OrthoDB" id="3265169at2759"/>
<dbReference type="Proteomes" id="UP000076154">
    <property type="component" value="Unassembled WGS sequence"/>
</dbReference>
<evidence type="ECO:0000256" key="1">
    <source>
        <dbReference type="SAM" id="MobiDB-lite"/>
    </source>
</evidence>
<evidence type="ECO:0000313" key="4">
    <source>
        <dbReference type="EMBL" id="RDB16364.1"/>
    </source>
</evidence>
<dbReference type="InParanoid" id="A0A369JA80"/>
<dbReference type="AlphaFoldDB" id="A0A369JA80"/>
<feature type="transmembrane region" description="Helical" evidence="2">
    <location>
        <begin position="413"/>
        <end position="440"/>
    </location>
</feature>
<evidence type="ECO:0000313" key="5">
    <source>
        <dbReference type="Proteomes" id="UP000076154"/>
    </source>
</evidence>
<feature type="transmembrane region" description="Helical" evidence="2">
    <location>
        <begin position="460"/>
        <end position="482"/>
    </location>
</feature>
<protein>
    <recommendedName>
        <fullName evidence="3">DUF6699 domain-containing protein</fullName>
    </recommendedName>
</protein>
<feature type="domain" description="DUF6699" evidence="3">
    <location>
        <begin position="796"/>
        <end position="919"/>
    </location>
</feature>
<feature type="transmembrane region" description="Helical" evidence="2">
    <location>
        <begin position="364"/>
        <end position="384"/>
    </location>
</feature>
<reference evidence="4" key="1">
    <citation type="submission" date="2018-04" db="EMBL/GenBank/DDBJ databases">
        <title>Whole genome sequencing of Hypsizygus marmoreus.</title>
        <authorList>
            <person name="Choi I.-G."/>
            <person name="Min B."/>
            <person name="Kim J.-G."/>
            <person name="Kim S."/>
            <person name="Oh Y.-L."/>
            <person name="Kong W.-S."/>
            <person name="Park H."/>
            <person name="Jeong J."/>
            <person name="Song E.-S."/>
        </authorList>
    </citation>
    <scope>NUCLEOTIDE SEQUENCE [LARGE SCALE GENOMIC DNA]</scope>
    <source>
        <strain evidence="4">51987-8</strain>
    </source>
</reference>
<dbReference type="Pfam" id="PF20415">
    <property type="entry name" value="DUF6699"/>
    <property type="match status" value="1"/>
</dbReference>
<keyword evidence="2" id="KW-0472">Membrane</keyword>
<feature type="compositionally biased region" description="Basic and acidic residues" evidence="1">
    <location>
        <begin position="27"/>
        <end position="38"/>
    </location>
</feature>
<gene>
    <name evidence="4" type="ORF">Hypma_002736</name>
</gene>
<comment type="caution">
    <text evidence="4">The sequence shown here is derived from an EMBL/GenBank/DDBJ whole genome shotgun (WGS) entry which is preliminary data.</text>
</comment>
<keyword evidence="2" id="KW-1133">Transmembrane helix</keyword>
<dbReference type="EMBL" id="LUEZ02000124">
    <property type="protein sequence ID" value="RDB16364.1"/>
    <property type="molecule type" value="Genomic_DNA"/>
</dbReference>
<name>A0A369JA80_HYPMA</name>
<sequence length="946" mass="106064">MNSDNEGYSPTAFPLPISSSRESLPAPERRIGTPRLTHSDSDIQRFRLAEAREIQAVANITINPAAEELHYSGYPAGLNDYTINRSASSSSSNTAKTLLDYASIVPDAPFQKENSTPNVPTTSLKPHIGPQALPSDGPLGHAAQAHVQYFRYPPSPASSATPELPLADQGISYVERIPSKSASTINDEEAPPDEEFNPPNPFDIGDIDVVPPTMTADSIDSNTASKRALEPLNCLPSAFQAHVRRQYYKVLQAFYLLLLLRLPLFYRTRVILILNEVHFTKKELIKTAISNLAKQQQRFQPHQTYSAYSVDSAKLGLKKTWEDFIDSLIREWKINNIISILLVTAITSTLQIEAASSDALVRNVALVSLLCSLMSLLYGSIYIVRFSMMRPLHKAVEWALEERKNVKVVLWNVWVLLSMPAVWLSWSLVIYVICVMSFAWRTSPGNKTVPVVTPTHNASQLAANIVLSIILLVGLIYFALIINTLRRYGGDMDKTWINKVQNAAEAQGEQIPRAPMLRPSWTPSSTITTNELHYTPPSIRTIRLTVLPRRSSIETTPNSIRAAPTVDLPPVTEEPSDLDNSGPEDLSVTDQPLVIKVMELHPGENKVSRLPAFLPADDEVVERKWNQFVQDVSNAWLDVHQETIDLEGLQRLDTIPHYLAHWNISFFQTLGMWAVLCRETPATKEIGVYPKLAVYLTDLSSDPKVPFGRSLKGLHLLEAFDVTDPSRSQRGFTDRIGHSDARVCATHRWTESSSKSLENLQQKSLSVKKRILPVASIQRNHTQSVLHPALWFHSAINYDLRIPPVPRFEFEYETPATTPPSTSLVLYHPLLPWTISVTREEMSSVTIYDVILQIWQQLDIEVQDSEWISLGLGLSNKREILNMLSERYSSDGEGSRVSTGLRRADFLGNNVIFEGLVQGIDGMWEMKTGTAQEKGKASENWKYNRR</sequence>
<feature type="region of interest" description="Disordered" evidence="1">
    <location>
        <begin position="1"/>
        <end position="38"/>
    </location>
</feature>
<keyword evidence="5" id="KW-1185">Reference proteome</keyword>
<keyword evidence="2" id="KW-0812">Transmembrane</keyword>
<organism evidence="4 5">
    <name type="scientific">Hypsizygus marmoreus</name>
    <name type="common">White beech mushroom</name>
    <name type="synonym">Agaricus marmoreus</name>
    <dbReference type="NCBI Taxonomy" id="39966"/>
    <lineage>
        <taxon>Eukaryota</taxon>
        <taxon>Fungi</taxon>
        <taxon>Dikarya</taxon>
        <taxon>Basidiomycota</taxon>
        <taxon>Agaricomycotina</taxon>
        <taxon>Agaricomycetes</taxon>
        <taxon>Agaricomycetidae</taxon>
        <taxon>Agaricales</taxon>
        <taxon>Tricholomatineae</taxon>
        <taxon>Lyophyllaceae</taxon>
        <taxon>Hypsizygus</taxon>
    </lineage>
</organism>
<dbReference type="STRING" id="39966.A0A369JA80"/>
<proteinExistence type="predicted"/>
<accession>A0A369JA80</accession>
<feature type="region of interest" description="Disordered" evidence="1">
    <location>
        <begin position="555"/>
        <end position="585"/>
    </location>
</feature>
<dbReference type="InterPro" id="IPR046522">
    <property type="entry name" value="DUF6699"/>
</dbReference>